<feature type="transmembrane region" description="Helical" evidence="1">
    <location>
        <begin position="92"/>
        <end position="109"/>
    </location>
</feature>
<keyword evidence="1" id="KW-1133">Transmembrane helix</keyword>
<feature type="transmembrane region" description="Helical" evidence="1">
    <location>
        <begin position="284"/>
        <end position="302"/>
    </location>
</feature>
<reference evidence="3 4" key="1">
    <citation type="journal article" date="2015" name="Nature">
        <title>rRNA introns, odd ribosomes, and small enigmatic genomes across a large radiation of phyla.</title>
        <authorList>
            <person name="Brown C.T."/>
            <person name="Hug L.A."/>
            <person name="Thomas B.C."/>
            <person name="Sharon I."/>
            <person name="Castelle C.J."/>
            <person name="Singh A."/>
            <person name="Wilkins M.J."/>
            <person name="Williams K.H."/>
            <person name="Banfield J.F."/>
        </authorList>
    </citation>
    <scope>NUCLEOTIDE SEQUENCE [LARGE SCALE GENOMIC DNA]</scope>
</reference>
<evidence type="ECO:0000256" key="1">
    <source>
        <dbReference type="SAM" id="Phobius"/>
    </source>
</evidence>
<feature type="transmembrane region" description="Helical" evidence="1">
    <location>
        <begin position="314"/>
        <end position="335"/>
    </location>
</feature>
<name>A0A0G0MV20_9BACT</name>
<dbReference type="STRING" id="1618490.US90_C0021G0004"/>
<feature type="transmembrane region" description="Helical" evidence="1">
    <location>
        <begin position="115"/>
        <end position="132"/>
    </location>
</feature>
<comment type="caution">
    <text evidence="3">The sequence shown here is derived from an EMBL/GenBank/DDBJ whole genome shotgun (WGS) entry which is preliminary data.</text>
</comment>
<dbReference type="Proteomes" id="UP000034406">
    <property type="component" value="Unassembled WGS sequence"/>
</dbReference>
<dbReference type="AlphaFoldDB" id="A0A0G0MV20"/>
<organism evidence="3 4">
    <name type="scientific">Candidatus Shapirobacteria bacterium GW2011_GWE2_38_30</name>
    <dbReference type="NCBI Taxonomy" id="1618490"/>
    <lineage>
        <taxon>Bacteria</taxon>
        <taxon>Candidatus Shapironibacteriota</taxon>
    </lineage>
</organism>
<feature type="transmembrane region" description="Helical" evidence="1">
    <location>
        <begin position="526"/>
        <end position="543"/>
    </location>
</feature>
<feature type="transmembrane region" description="Helical" evidence="1">
    <location>
        <begin position="374"/>
        <end position="394"/>
    </location>
</feature>
<dbReference type="EMBL" id="LBUT01000021">
    <property type="protein sequence ID" value="KKQ68761.1"/>
    <property type="molecule type" value="Genomic_DNA"/>
</dbReference>
<gene>
    <name evidence="3" type="ORF">US90_C0021G0004</name>
</gene>
<evidence type="ECO:0000313" key="4">
    <source>
        <dbReference type="Proteomes" id="UP000034406"/>
    </source>
</evidence>
<feature type="transmembrane region" description="Helical" evidence="1">
    <location>
        <begin position="347"/>
        <end position="367"/>
    </location>
</feature>
<evidence type="ECO:0000313" key="3">
    <source>
        <dbReference type="EMBL" id="KKQ68761.1"/>
    </source>
</evidence>
<accession>A0A0G0MV20</accession>
<feature type="signal peptide" evidence="2">
    <location>
        <begin position="1"/>
        <end position="16"/>
    </location>
</feature>
<proteinExistence type="predicted"/>
<evidence type="ECO:0000256" key="2">
    <source>
        <dbReference type="SAM" id="SignalP"/>
    </source>
</evidence>
<protein>
    <submittedName>
        <fullName evidence="3">Uncharacterized protein</fullName>
    </submittedName>
</protein>
<feature type="chain" id="PRO_5002533621" evidence="2">
    <location>
        <begin position="17"/>
        <end position="559"/>
    </location>
</feature>
<feature type="transmembrane region" description="Helical" evidence="1">
    <location>
        <begin position="144"/>
        <end position="162"/>
    </location>
</feature>
<feature type="transmembrane region" description="Helical" evidence="1">
    <location>
        <begin position="215"/>
        <end position="234"/>
    </location>
</feature>
<keyword evidence="1" id="KW-0472">Membrane</keyword>
<feature type="transmembrane region" description="Helical" evidence="1">
    <location>
        <begin position="182"/>
        <end position="203"/>
    </location>
</feature>
<sequence>MFYLFFLLVSSLPALKSLFSPGFFDSFDGGFHLVRLIHFYNEITQGQFPVRFGTQMAFGFGYPVFNFFYPLVYYLGSLIHFFGFSFGSSLKLIIAASFILSAIFCYHWLRQYFNSIASLAGAFLYIYSPYRFSVNFVSTSMGTILAFVFAPLLMLGITKYLIKKNKSSLSLISISTSLLLLSHNVSAMIFISIAVFYINYLIIIFRPNFRQIKNIIYSLILAFGLASFFIIPMVHDLKYVKLSSNIAFNYFDHFPTFKQLIYSPWGYGSSITGPNDKESFQIGIAQWFILGFSTFLFFIKSITQKIKSNTDKIFPFFLFAFLITIFFMLSESNLIWQHLKIIQQIQYPWRLLMATTLITPFFTAWAIDNLKKNFRPFFFLFITLLAFYCNRNHFLTPNFYRYPDQHYIENQNLFYGSTDIAWESRPIWSNFTPNKFPQTPFITNPDILKYQILKPKPGQRLNLQTDTQNPTTLTLNQYYYPNWLVKNNNQVINSYPDPQNGLLTIDVPQGSNNITINYQSTPVQNISNYISLISFAILIFLILKPRIRTTLFSSAKISS</sequence>
<keyword evidence="1" id="KW-0812">Transmembrane</keyword>
<keyword evidence="2" id="KW-0732">Signal</keyword>